<reference evidence="4 5" key="1">
    <citation type="submission" date="2016-10" db="EMBL/GenBank/DDBJ databases">
        <title>Complete genome of the TMA-utilizing, human hosted archaeon Methanomethylophilus alvus Gen. nov, sp. nov., strain Mx-05, derived from a pure culture.</title>
        <authorList>
            <person name="Brugere J.-F."/>
            <person name="Ben Hania W."/>
            <person name="Chaudhary P.P."/>
            <person name="Gaci N."/>
            <person name="Borrel G."/>
            <person name="Cao Van Tuat L."/>
            <person name="Fardeau M.-L."/>
            <person name="Harris H.M.B."/>
            <person name="O'Toole P.W."/>
            <person name="Ollivier B."/>
        </authorList>
    </citation>
    <scope>NUCLEOTIDE SEQUENCE [LARGE SCALE GENOMIC DNA]</scope>
    <source>
        <strain evidence="4 5">Mx-05</strain>
    </source>
</reference>
<gene>
    <name evidence="4" type="ORF">BKD89_01990</name>
</gene>
<dbReference type="GO" id="GO:0015948">
    <property type="term" value="P:methanogenesis"/>
    <property type="evidence" value="ECO:0007669"/>
    <property type="project" value="UniProtKB-UniRule"/>
</dbReference>
<dbReference type="Proteomes" id="UP000273278">
    <property type="component" value="Chromosome"/>
</dbReference>
<dbReference type="PIRSF" id="PIRSF003137">
    <property type="entry name" value="McrC"/>
    <property type="match status" value="1"/>
</dbReference>
<dbReference type="EMBL" id="CP017686">
    <property type="protein sequence ID" value="AYQ54582.1"/>
    <property type="molecule type" value="Genomic_DNA"/>
</dbReference>
<protein>
    <recommendedName>
        <fullName evidence="3">Methyl-coenzyme M reductase operon protein C</fullName>
    </recommendedName>
</protein>
<organism evidence="4 5">
    <name type="scientific">Methanomethylophilus alvi</name>
    <dbReference type="NCBI Taxonomy" id="1291540"/>
    <lineage>
        <taxon>Archaea</taxon>
        <taxon>Methanobacteriati</taxon>
        <taxon>Thermoplasmatota</taxon>
        <taxon>Thermoplasmata</taxon>
        <taxon>Methanomassiliicoccales</taxon>
        <taxon>Methanomethylophilaceae</taxon>
        <taxon>Methanomethylophilus</taxon>
    </lineage>
</organism>
<comment type="subunit">
    <text evidence="2 3">MCR is composed of three subunits: alpha, beta, and gamma. The function of proteins C and D is not known.</text>
</comment>
<name>A0A3G3IGD4_9ARCH</name>
<dbReference type="Pfam" id="PF04609">
    <property type="entry name" value="MCR_C"/>
    <property type="match status" value="1"/>
</dbReference>
<keyword evidence="1 3" id="KW-0484">Methanogenesis</keyword>
<dbReference type="NCBIfam" id="TIGR03264">
    <property type="entry name" value="met_CoM_red_C"/>
    <property type="match status" value="1"/>
</dbReference>
<evidence type="ECO:0000256" key="2">
    <source>
        <dbReference type="ARBA" id="ARBA00025920"/>
    </source>
</evidence>
<dbReference type="InterPro" id="IPR026327">
    <property type="entry name" value="Me_CoM_Rdtase_prot-C-like"/>
</dbReference>
<dbReference type="InterPro" id="IPR007687">
    <property type="entry name" value="Me_CoM_Rdtase_prot-C"/>
</dbReference>
<evidence type="ECO:0000256" key="3">
    <source>
        <dbReference type="PIRNR" id="PIRNR003137"/>
    </source>
</evidence>
<accession>A0A3G3IGD4</accession>
<evidence type="ECO:0000313" key="4">
    <source>
        <dbReference type="EMBL" id="AYQ54582.1"/>
    </source>
</evidence>
<dbReference type="GeneID" id="41321200"/>
<dbReference type="OMA" id="PVCEITF"/>
<sequence>MKQQIGRHLSFVECRESQGLGIGGGLAQRATISESGKDVVVIAMGPGRRHITKPVCEITYALREEGIDASVLVVNAGSGVPTDAPDVTTGTRFGLDPLEVERIRQYKVALIHLGNVRNHIIYKARLILRNVDMPAIVVTQCPVDFEDFASIGVKTRDVMPDPENVGTVGRIEEIVTGVVRGVTCPQDKLDEIVSKLQKIMPKEGKE</sequence>
<dbReference type="RefSeq" id="WP_015504300.1">
    <property type="nucleotide sequence ID" value="NZ_CAYARL010000008.1"/>
</dbReference>
<proteinExistence type="predicted"/>
<dbReference type="AlphaFoldDB" id="A0A3G3IGD4"/>
<evidence type="ECO:0000256" key="1">
    <source>
        <dbReference type="ARBA" id="ARBA00022994"/>
    </source>
</evidence>
<evidence type="ECO:0000313" key="5">
    <source>
        <dbReference type="Proteomes" id="UP000273278"/>
    </source>
</evidence>